<dbReference type="AlphaFoldDB" id="I5C1V4"/>
<name>I5C1V4_9BACT</name>
<evidence type="ECO:0000259" key="3">
    <source>
        <dbReference type="PROSITE" id="PS51371"/>
    </source>
</evidence>
<dbReference type="EMBL" id="AJYA01000026">
    <property type="protein sequence ID" value="EIM75806.1"/>
    <property type="molecule type" value="Genomic_DNA"/>
</dbReference>
<dbReference type="InterPro" id="IPR051257">
    <property type="entry name" value="Diverse_CBS-Domain"/>
</dbReference>
<keyword evidence="1 2" id="KW-0129">CBS domain</keyword>
<dbReference type="Proteomes" id="UP000005551">
    <property type="component" value="Unassembled WGS sequence"/>
</dbReference>
<dbReference type="SMART" id="SM00116">
    <property type="entry name" value="CBS"/>
    <property type="match status" value="2"/>
</dbReference>
<evidence type="ECO:0000256" key="2">
    <source>
        <dbReference type="PROSITE-ProRule" id="PRU00703"/>
    </source>
</evidence>
<accession>I5C1V4</accession>
<dbReference type="PANTHER" id="PTHR43080:SF2">
    <property type="entry name" value="CBS DOMAIN-CONTAINING PROTEIN"/>
    <property type="match status" value="1"/>
</dbReference>
<dbReference type="Pfam" id="PF00571">
    <property type="entry name" value="CBS"/>
    <property type="match status" value="2"/>
</dbReference>
<keyword evidence="5" id="KW-1185">Reference proteome</keyword>
<proteinExistence type="predicted"/>
<feature type="domain" description="CBS" evidence="3">
    <location>
        <begin position="26"/>
        <end position="82"/>
    </location>
</feature>
<comment type="caution">
    <text evidence="4">The sequence shown here is derived from an EMBL/GenBank/DDBJ whole genome shotgun (WGS) entry which is preliminary data.</text>
</comment>
<sequence length="153" mass="16973">MVKSFQGVRVVETKKNEAALTVGACMSTKLITFRPEDPVLKVVEVFAQKKISGAPVVDDAGKLIGMISEGDCLQEVIRGKYSNTPQYPSTVENYMTREVRTLQQDMSLFEAAQAFRVEKVRRFPVLSASGQLVGQISISDVIRVFARLQATTW</sequence>
<dbReference type="InterPro" id="IPR000644">
    <property type="entry name" value="CBS_dom"/>
</dbReference>
<organism evidence="4 5">
    <name type="scientific">Nitritalea halalkaliphila LW7</name>
    <dbReference type="NCBI Taxonomy" id="1189621"/>
    <lineage>
        <taxon>Bacteria</taxon>
        <taxon>Pseudomonadati</taxon>
        <taxon>Bacteroidota</taxon>
        <taxon>Cytophagia</taxon>
        <taxon>Cytophagales</taxon>
        <taxon>Cyclobacteriaceae</taxon>
        <taxon>Nitritalea</taxon>
    </lineage>
</organism>
<dbReference type="SUPFAM" id="SSF54631">
    <property type="entry name" value="CBS-domain pair"/>
    <property type="match status" value="1"/>
</dbReference>
<dbReference type="RefSeq" id="WP_009055535.1">
    <property type="nucleotide sequence ID" value="NZ_AJYA01000026.1"/>
</dbReference>
<evidence type="ECO:0000313" key="5">
    <source>
        <dbReference type="Proteomes" id="UP000005551"/>
    </source>
</evidence>
<dbReference type="STRING" id="1189621.A3SI_12194"/>
<dbReference type="PANTHER" id="PTHR43080">
    <property type="entry name" value="CBS DOMAIN-CONTAINING PROTEIN CBSX3, MITOCHONDRIAL"/>
    <property type="match status" value="1"/>
</dbReference>
<dbReference type="PROSITE" id="PS51371">
    <property type="entry name" value="CBS"/>
    <property type="match status" value="2"/>
</dbReference>
<feature type="domain" description="CBS" evidence="3">
    <location>
        <begin position="95"/>
        <end position="151"/>
    </location>
</feature>
<protein>
    <recommendedName>
        <fullName evidence="3">CBS domain-containing protein</fullName>
    </recommendedName>
</protein>
<dbReference type="Gene3D" id="3.10.580.10">
    <property type="entry name" value="CBS-domain"/>
    <property type="match status" value="2"/>
</dbReference>
<reference evidence="4 5" key="1">
    <citation type="submission" date="2012-05" db="EMBL/GenBank/DDBJ databases">
        <title>Genome sequence of Nitritalea halalkaliphila LW7.</title>
        <authorList>
            <person name="Jangir P.K."/>
            <person name="Singh A."/>
            <person name="Shivaji S."/>
            <person name="Sharma R."/>
        </authorList>
    </citation>
    <scope>NUCLEOTIDE SEQUENCE [LARGE SCALE GENOMIC DNA]</scope>
    <source>
        <strain evidence="4 5">LW7</strain>
    </source>
</reference>
<dbReference type="CDD" id="cd04629">
    <property type="entry name" value="CBS_pair_bac"/>
    <property type="match status" value="1"/>
</dbReference>
<dbReference type="InterPro" id="IPR044729">
    <property type="entry name" value="CBS_bac"/>
</dbReference>
<dbReference type="InterPro" id="IPR046342">
    <property type="entry name" value="CBS_dom_sf"/>
</dbReference>
<evidence type="ECO:0000313" key="4">
    <source>
        <dbReference type="EMBL" id="EIM75806.1"/>
    </source>
</evidence>
<dbReference type="OrthoDB" id="9790355at2"/>
<gene>
    <name evidence="4" type="ORF">A3SI_12194</name>
</gene>
<evidence type="ECO:0000256" key="1">
    <source>
        <dbReference type="ARBA" id="ARBA00023122"/>
    </source>
</evidence>